<feature type="transmembrane region" description="Helical" evidence="5">
    <location>
        <begin position="83"/>
        <end position="102"/>
    </location>
</feature>
<dbReference type="GO" id="GO:0016020">
    <property type="term" value="C:membrane"/>
    <property type="evidence" value="ECO:0007669"/>
    <property type="project" value="UniProtKB-SubCell"/>
</dbReference>
<dbReference type="GO" id="GO:0042147">
    <property type="term" value="P:retrograde transport, endosome to Golgi"/>
    <property type="evidence" value="ECO:0007669"/>
    <property type="project" value="TreeGrafter"/>
</dbReference>
<dbReference type="InterPro" id="IPR006603">
    <property type="entry name" value="PQ-loop_rpt"/>
</dbReference>
<accession>A0A7R9MBE0</accession>
<dbReference type="Pfam" id="PF04193">
    <property type="entry name" value="PQ-loop"/>
    <property type="match status" value="2"/>
</dbReference>
<dbReference type="OrthoDB" id="292213at2759"/>
<sequence>MYLLIDVSVFVETVGFLSVFIEALLGAPQLIKNHKNKSTAGMSKLMVFLWTFGDVFKTTYFLIRRAPIQFWICGLLQVSIDLFIFVFVETVGFLSVFIEALLGAPQLIKNHKNKSTAGMSKLMVFLWTFGDVFKTTYFLVRRAPIQFWICGLLQVSIDLFIFGQILFYRKPYKKVSKAYIH</sequence>
<evidence type="ECO:0000256" key="2">
    <source>
        <dbReference type="ARBA" id="ARBA00022692"/>
    </source>
</evidence>
<feature type="transmembrane region" description="Helical" evidence="5">
    <location>
        <begin position="45"/>
        <end position="63"/>
    </location>
</feature>
<evidence type="ECO:0008006" key="8">
    <source>
        <dbReference type="Google" id="ProtNLM"/>
    </source>
</evidence>
<dbReference type="EMBL" id="OC927196">
    <property type="protein sequence ID" value="CAD7657099.1"/>
    <property type="molecule type" value="Genomic_DNA"/>
</dbReference>
<keyword evidence="4 5" id="KW-0472">Membrane</keyword>
<comment type="subcellular location">
    <subcellularLocation>
        <location evidence="1">Membrane</location>
        <topology evidence="1">Multi-pass membrane protein</topology>
    </subcellularLocation>
</comment>
<evidence type="ECO:0000313" key="7">
    <source>
        <dbReference type="Proteomes" id="UP000728032"/>
    </source>
</evidence>
<dbReference type="GO" id="GO:0005802">
    <property type="term" value="C:trans-Golgi network"/>
    <property type="evidence" value="ECO:0007669"/>
    <property type="project" value="TreeGrafter"/>
</dbReference>
<keyword evidence="7" id="KW-1185">Reference proteome</keyword>
<feature type="transmembrane region" description="Helical" evidence="5">
    <location>
        <begin position="6"/>
        <end position="25"/>
    </location>
</feature>
<dbReference type="GO" id="GO:0005768">
    <property type="term" value="C:endosome"/>
    <property type="evidence" value="ECO:0007669"/>
    <property type="project" value="TreeGrafter"/>
</dbReference>
<gene>
    <name evidence="6" type="ORF">ONB1V03_LOCUS13731</name>
</gene>
<reference evidence="6" key="1">
    <citation type="submission" date="2020-11" db="EMBL/GenBank/DDBJ databases">
        <authorList>
            <person name="Tran Van P."/>
        </authorList>
    </citation>
    <scope>NUCLEOTIDE SEQUENCE</scope>
</reference>
<proteinExistence type="predicted"/>
<feature type="transmembrane region" description="Helical" evidence="5">
    <location>
        <begin position="146"/>
        <end position="168"/>
    </location>
</feature>
<dbReference type="GO" id="GO:0045332">
    <property type="term" value="P:phospholipid translocation"/>
    <property type="evidence" value="ECO:0007669"/>
    <property type="project" value="TreeGrafter"/>
</dbReference>
<evidence type="ECO:0000256" key="1">
    <source>
        <dbReference type="ARBA" id="ARBA00004141"/>
    </source>
</evidence>
<evidence type="ECO:0000313" key="6">
    <source>
        <dbReference type="EMBL" id="CAD7657099.1"/>
    </source>
</evidence>
<dbReference type="PANTHER" id="PTHR14856">
    <property type="entry name" value="PQ-LOOP REPEAT-CONTAINING PROTEIN 1-LIKE PROTEIN"/>
    <property type="match status" value="1"/>
</dbReference>
<evidence type="ECO:0000256" key="5">
    <source>
        <dbReference type="SAM" id="Phobius"/>
    </source>
</evidence>
<dbReference type="Proteomes" id="UP000728032">
    <property type="component" value="Unassembled WGS sequence"/>
</dbReference>
<keyword evidence="3 5" id="KW-1133">Transmembrane helix</keyword>
<protein>
    <recommendedName>
        <fullName evidence="8">PQ-loop repeat-containing protein 1</fullName>
    </recommendedName>
</protein>
<dbReference type="AlphaFoldDB" id="A0A7R9MBE0"/>
<evidence type="ECO:0000256" key="3">
    <source>
        <dbReference type="ARBA" id="ARBA00022989"/>
    </source>
</evidence>
<dbReference type="FunFam" id="1.20.1280.290:FF:000005">
    <property type="entry name" value="PQ-loop repeat-containing protein 1"/>
    <property type="match status" value="2"/>
</dbReference>
<dbReference type="Gene3D" id="1.20.1280.290">
    <property type="match status" value="2"/>
</dbReference>
<dbReference type="SMART" id="SM00679">
    <property type="entry name" value="CTNS"/>
    <property type="match status" value="2"/>
</dbReference>
<name>A0A7R9MBE0_9ACAR</name>
<keyword evidence="2 5" id="KW-0812">Transmembrane</keyword>
<organism evidence="6">
    <name type="scientific">Oppiella nova</name>
    <dbReference type="NCBI Taxonomy" id="334625"/>
    <lineage>
        <taxon>Eukaryota</taxon>
        <taxon>Metazoa</taxon>
        <taxon>Ecdysozoa</taxon>
        <taxon>Arthropoda</taxon>
        <taxon>Chelicerata</taxon>
        <taxon>Arachnida</taxon>
        <taxon>Acari</taxon>
        <taxon>Acariformes</taxon>
        <taxon>Sarcoptiformes</taxon>
        <taxon>Oribatida</taxon>
        <taxon>Brachypylina</taxon>
        <taxon>Oppioidea</taxon>
        <taxon>Oppiidae</taxon>
        <taxon>Oppiella</taxon>
    </lineage>
</organism>
<dbReference type="EMBL" id="CAJPVJ010012371">
    <property type="protein sequence ID" value="CAG2174285.1"/>
    <property type="molecule type" value="Genomic_DNA"/>
</dbReference>
<dbReference type="GO" id="GO:0005829">
    <property type="term" value="C:cytosol"/>
    <property type="evidence" value="ECO:0007669"/>
    <property type="project" value="GOC"/>
</dbReference>
<feature type="transmembrane region" description="Helical" evidence="5">
    <location>
        <begin position="122"/>
        <end position="140"/>
    </location>
</feature>
<dbReference type="PANTHER" id="PTHR14856:SF9">
    <property type="entry name" value="PQ-LOOP REPEAT-CONTAINING PROTEIN 1"/>
    <property type="match status" value="1"/>
</dbReference>
<evidence type="ECO:0000256" key="4">
    <source>
        <dbReference type="ARBA" id="ARBA00023136"/>
    </source>
</evidence>
<dbReference type="InterPro" id="IPR052241">
    <property type="entry name" value="SLC66/Scramblase_ANY1"/>
</dbReference>